<gene>
    <name evidence="7" type="ORF">LRS13_18930</name>
</gene>
<evidence type="ECO:0000259" key="6">
    <source>
        <dbReference type="PROSITE" id="PS50977"/>
    </source>
</evidence>
<dbReference type="SUPFAM" id="SSF48498">
    <property type="entry name" value="Tetracyclin repressor-like, C-terminal domain"/>
    <property type="match status" value="1"/>
</dbReference>
<dbReference type="Proteomes" id="UP001058860">
    <property type="component" value="Chromosome"/>
</dbReference>
<dbReference type="Gene3D" id="1.10.10.60">
    <property type="entry name" value="Homeodomain-like"/>
    <property type="match status" value="1"/>
</dbReference>
<evidence type="ECO:0000256" key="4">
    <source>
        <dbReference type="ARBA" id="ARBA00023163"/>
    </source>
</evidence>
<dbReference type="Pfam" id="PF00440">
    <property type="entry name" value="TetR_N"/>
    <property type="match status" value="1"/>
</dbReference>
<dbReference type="InterPro" id="IPR009057">
    <property type="entry name" value="Homeodomain-like_sf"/>
</dbReference>
<dbReference type="EMBL" id="CP088295">
    <property type="protein sequence ID" value="UUY02740.1"/>
    <property type="molecule type" value="Genomic_DNA"/>
</dbReference>
<evidence type="ECO:0000313" key="7">
    <source>
        <dbReference type="EMBL" id="UUY02740.1"/>
    </source>
</evidence>
<evidence type="ECO:0000256" key="5">
    <source>
        <dbReference type="PROSITE-ProRule" id="PRU00335"/>
    </source>
</evidence>
<dbReference type="SUPFAM" id="SSF46689">
    <property type="entry name" value="Homeodomain-like"/>
    <property type="match status" value="1"/>
</dbReference>
<dbReference type="InterPro" id="IPR039538">
    <property type="entry name" value="BetI_C"/>
</dbReference>
<reference evidence="8" key="1">
    <citation type="submission" date="2021-11" db="EMBL/GenBank/DDBJ databases">
        <title>Cultivation dependent microbiological survey of springs from the worlds oldest radium mine currently devoted to the extraction of radon-saturated water.</title>
        <authorList>
            <person name="Kapinusova G."/>
            <person name="Smrhova T."/>
            <person name="Strejcek M."/>
            <person name="Suman J."/>
            <person name="Jani K."/>
            <person name="Pajer P."/>
            <person name="Uhlik O."/>
        </authorList>
    </citation>
    <scope>NUCLEOTIDE SEQUENCE [LARGE SCALE GENOMIC DNA]</scope>
    <source>
        <strain evidence="8">J379</strain>
    </source>
</reference>
<dbReference type="Pfam" id="PF13977">
    <property type="entry name" value="TetR_C_6"/>
    <property type="match status" value="1"/>
</dbReference>
<keyword evidence="8" id="KW-1185">Reference proteome</keyword>
<dbReference type="InterPro" id="IPR001647">
    <property type="entry name" value="HTH_TetR"/>
</dbReference>
<keyword evidence="1" id="KW-0678">Repressor</keyword>
<dbReference type="PRINTS" id="PR00455">
    <property type="entry name" value="HTHTETR"/>
</dbReference>
<evidence type="ECO:0000256" key="3">
    <source>
        <dbReference type="ARBA" id="ARBA00023125"/>
    </source>
</evidence>
<keyword evidence="3 5" id="KW-0238">DNA-binding</keyword>
<dbReference type="InterPro" id="IPR050109">
    <property type="entry name" value="HTH-type_TetR-like_transc_reg"/>
</dbReference>
<evidence type="ECO:0000313" key="8">
    <source>
        <dbReference type="Proteomes" id="UP001058860"/>
    </source>
</evidence>
<dbReference type="InterPro" id="IPR036271">
    <property type="entry name" value="Tet_transcr_reg_TetR-rel_C_sf"/>
</dbReference>
<keyword evidence="4" id="KW-0804">Transcription</keyword>
<protein>
    <submittedName>
        <fullName evidence="7">TetR/AcrR family transcriptional regulator</fullName>
    </submittedName>
</protein>
<organism evidence="7 8">
    <name type="scientific">Svornostia abyssi</name>
    <dbReference type="NCBI Taxonomy" id="2898438"/>
    <lineage>
        <taxon>Bacteria</taxon>
        <taxon>Bacillati</taxon>
        <taxon>Actinomycetota</taxon>
        <taxon>Thermoleophilia</taxon>
        <taxon>Solirubrobacterales</taxon>
        <taxon>Baekduiaceae</taxon>
        <taxon>Svornostia</taxon>
    </lineage>
</organism>
<dbReference type="RefSeq" id="WP_353863263.1">
    <property type="nucleotide sequence ID" value="NZ_CP088295.1"/>
</dbReference>
<evidence type="ECO:0000256" key="1">
    <source>
        <dbReference type="ARBA" id="ARBA00022491"/>
    </source>
</evidence>
<dbReference type="PROSITE" id="PS50977">
    <property type="entry name" value="HTH_TETR_2"/>
    <property type="match status" value="1"/>
</dbReference>
<sequence>MGARLTRKEQQARTRSTLLSSAARILACKGLHRASIDEIAADAGYTKGAFYANFKSKEELFLVMLDEHFAERLAALEQVTAGGGDMATQARQAGDDFVAALRGDEEWCRLFLEFASHAARHEEFRAEFVARNHTLRDGIAAIFERRAAELGVEPAVPARDIAQMTFAMAHGVAIDRLLDPDHTPDEMFGEMLQLFFTGIAARTQTLADART</sequence>
<dbReference type="Gene3D" id="1.10.357.10">
    <property type="entry name" value="Tetracycline Repressor, domain 2"/>
    <property type="match status" value="1"/>
</dbReference>
<keyword evidence="2" id="KW-0805">Transcription regulation</keyword>
<dbReference type="PANTHER" id="PTHR30055:SF241">
    <property type="entry name" value="TRANSCRIPTIONAL REGULATORY PROTEIN"/>
    <property type="match status" value="1"/>
</dbReference>
<proteinExistence type="predicted"/>
<name>A0ABY5PE06_9ACTN</name>
<evidence type="ECO:0000256" key="2">
    <source>
        <dbReference type="ARBA" id="ARBA00023015"/>
    </source>
</evidence>
<dbReference type="PANTHER" id="PTHR30055">
    <property type="entry name" value="HTH-TYPE TRANSCRIPTIONAL REGULATOR RUTR"/>
    <property type="match status" value="1"/>
</dbReference>
<feature type="domain" description="HTH tetR-type" evidence="6">
    <location>
        <begin position="12"/>
        <end position="72"/>
    </location>
</feature>
<accession>A0ABY5PE06</accession>
<feature type="DNA-binding region" description="H-T-H motif" evidence="5">
    <location>
        <begin position="35"/>
        <end position="54"/>
    </location>
</feature>